<accession>A0A318XW54</accession>
<evidence type="ECO:0000313" key="2">
    <source>
        <dbReference type="Proteomes" id="UP000248132"/>
    </source>
</evidence>
<name>A0A318XW54_9FIRM</name>
<proteinExistence type="predicted"/>
<dbReference type="EMBL" id="QKMR01000014">
    <property type="protein sequence ID" value="PYG87027.1"/>
    <property type="molecule type" value="Genomic_DNA"/>
</dbReference>
<comment type="caution">
    <text evidence="1">The sequence shown here is derived from an EMBL/GenBank/DDBJ whole genome shotgun (WGS) entry which is preliminary data.</text>
</comment>
<dbReference type="RefSeq" id="WP_165835557.1">
    <property type="nucleotide sequence ID" value="NZ_QKMR01000014.1"/>
</dbReference>
<organism evidence="1 2">
    <name type="scientific">Ruminiclostridium sufflavum DSM 19573</name>
    <dbReference type="NCBI Taxonomy" id="1121337"/>
    <lineage>
        <taxon>Bacteria</taxon>
        <taxon>Bacillati</taxon>
        <taxon>Bacillota</taxon>
        <taxon>Clostridia</taxon>
        <taxon>Eubacteriales</taxon>
        <taxon>Oscillospiraceae</taxon>
        <taxon>Ruminiclostridium</taxon>
    </lineage>
</organism>
<reference evidence="1 2" key="1">
    <citation type="submission" date="2018-06" db="EMBL/GenBank/DDBJ databases">
        <title>Genomic Encyclopedia of Type Strains, Phase I: the one thousand microbial genomes (KMG-I) project.</title>
        <authorList>
            <person name="Kyrpides N."/>
        </authorList>
    </citation>
    <scope>NUCLEOTIDE SEQUENCE [LARGE SCALE GENOMIC DNA]</scope>
    <source>
        <strain evidence="1 2">DSM 19573</strain>
    </source>
</reference>
<protein>
    <submittedName>
        <fullName evidence="1">Uncharacterized protein</fullName>
    </submittedName>
</protein>
<gene>
    <name evidence="1" type="ORF">LY28_02409</name>
</gene>
<dbReference type="AlphaFoldDB" id="A0A318XW54"/>
<keyword evidence="2" id="KW-1185">Reference proteome</keyword>
<dbReference type="Proteomes" id="UP000248132">
    <property type="component" value="Unassembled WGS sequence"/>
</dbReference>
<sequence length="57" mass="6594">MPPYNRKHKVSDIEKPISTNILGRDIFGVNTNIPAIRKTSIDLQDEEQNLEFINKIK</sequence>
<evidence type="ECO:0000313" key="1">
    <source>
        <dbReference type="EMBL" id="PYG87027.1"/>
    </source>
</evidence>